<gene>
    <name evidence="3" type="ORF">BDEG_27298</name>
</gene>
<sequence length="428" mass="48565">MNFAQQPSPAPQQKPQQQPPQGQFKLKQRKREAVQKYEPEVFREQFLALIPTESTEIDHYAEVIEANDAKLDIKRYAEAFFELFLTGGLVAPGGVIELGDHPNPFSIFAATTTAEVKARANILTKLARRLKYIPRKLEETLSHLLQYIHKFGDDADKLATSVGILTANGTLPLTVLGNTVKEHIVNDGKTLRFLTIALEAYIQEQSMDHLITAMRKSGMDAKMPEFFPESKRKDRDMAEHFENAKLNKIADFLVKQKQAVVKEMTRQGLKDLFAASHTADAAASAKIATHIKQLMAVNKWNEQETMAIVWDGLMDSVDWSSRGDQIETLAIKTVTLWSPLLVQFCTSPKTEIALLTKIQVYFHNESRLMKHYRAVVQNLYKHDVVSESGILYWFEKGVAPQGKTVFLKQMEPFVNWLKEADEDDSDEE</sequence>
<dbReference type="PROSITE" id="PS51363">
    <property type="entry name" value="W2"/>
    <property type="match status" value="1"/>
</dbReference>
<evidence type="ECO:0000313" key="3">
    <source>
        <dbReference type="EMBL" id="OAJ43996.1"/>
    </source>
</evidence>
<dbReference type="Gene3D" id="1.25.40.180">
    <property type="match status" value="2"/>
</dbReference>
<dbReference type="InterPro" id="IPR051245">
    <property type="entry name" value="eIF5-mimic_regulator"/>
</dbReference>
<protein>
    <recommendedName>
        <fullName evidence="2">W2 domain-containing protein</fullName>
    </recommendedName>
</protein>
<dbReference type="Pfam" id="PF25504">
    <property type="entry name" value="HEAT_5MP1_2"/>
    <property type="match status" value="1"/>
</dbReference>
<dbReference type="GO" id="GO:0016020">
    <property type="term" value="C:membrane"/>
    <property type="evidence" value="ECO:0007669"/>
    <property type="project" value="TreeGrafter"/>
</dbReference>
<reference evidence="3 4" key="2">
    <citation type="submission" date="2016-05" db="EMBL/GenBank/DDBJ databases">
        <title>Lineage-specific infection strategies underlie the spectrum of fungal disease in amphibians.</title>
        <authorList>
            <person name="Cuomo C.A."/>
            <person name="Farrer R.A."/>
            <person name="James T."/>
            <person name="Longcore J."/>
            <person name="Birren B."/>
        </authorList>
    </citation>
    <scope>NUCLEOTIDE SEQUENCE [LARGE SCALE GENOMIC DNA]</scope>
    <source>
        <strain evidence="3 4">JEL423</strain>
    </source>
</reference>
<dbReference type="InterPro" id="IPR016024">
    <property type="entry name" value="ARM-type_fold"/>
</dbReference>
<dbReference type="eggNOG" id="KOG2297">
    <property type="taxonomic scope" value="Eukaryota"/>
</dbReference>
<dbReference type="STRING" id="403673.A0A177WVN5"/>
<feature type="domain" description="W2" evidence="2">
    <location>
        <begin position="246"/>
        <end position="427"/>
    </location>
</feature>
<accession>A0A177WVN5</accession>
<evidence type="ECO:0000313" key="4">
    <source>
        <dbReference type="Proteomes" id="UP000077115"/>
    </source>
</evidence>
<proteinExistence type="predicted"/>
<dbReference type="Proteomes" id="UP000077115">
    <property type="component" value="Unassembled WGS sequence"/>
</dbReference>
<dbReference type="Pfam" id="PF02020">
    <property type="entry name" value="W2"/>
    <property type="match status" value="1"/>
</dbReference>
<dbReference type="GO" id="GO:0005737">
    <property type="term" value="C:cytoplasm"/>
    <property type="evidence" value="ECO:0007669"/>
    <property type="project" value="TreeGrafter"/>
</dbReference>
<dbReference type="PANTHER" id="PTHR14208">
    <property type="entry name" value="BASIC LEUCINE ZIPPER AND W2 DOMAIN-CONTAINING PROTEIN"/>
    <property type="match status" value="1"/>
</dbReference>
<organism evidence="3 4">
    <name type="scientific">Batrachochytrium dendrobatidis (strain JEL423)</name>
    <dbReference type="NCBI Taxonomy" id="403673"/>
    <lineage>
        <taxon>Eukaryota</taxon>
        <taxon>Fungi</taxon>
        <taxon>Fungi incertae sedis</taxon>
        <taxon>Chytridiomycota</taxon>
        <taxon>Chytridiomycota incertae sedis</taxon>
        <taxon>Chytridiomycetes</taxon>
        <taxon>Rhizophydiales</taxon>
        <taxon>Rhizophydiales incertae sedis</taxon>
        <taxon>Batrachochytrium</taxon>
    </lineage>
</organism>
<dbReference type="SMART" id="SM00515">
    <property type="entry name" value="eIF5C"/>
    <property type="match status" value="1"/>
</dbReference>
<feature type="compositionally biased region" description="Low complexity" evidence="1">
    <location>
        <begin position="1"/>
        <end position="25"/>
    </location>
</feature>
<dbReference type="OrthoDB" id="1727522at2759"/>
<dbReference type="VEuPathDB" id="FungiDB:BDEG_27298"/>
<name>A0A177WVN5_BATDL</name>
<dbReference type="InterPro" id="IPR057397">
    <property type="entry name" value="HEAT_5MP1_2"/>
</dbReference>
<dbReference type="PANTHER" id="PTHR14208:SF2">
    <property type="entry name" value="PROTEIN KRASAVIETZ"/>
    <property type="match status" value="1"/>
</dbReference>
<reference evidence="3 4" key="1">
    <citation type="submission" date="2006-10" db="EMBL/GenBank/DDBJ databases">
        <title>The Genome Sequence of Batrachochytrium dendrobatidis JEL423.</title>
        <authorList>
            <consortium name="The Broad Institute Genome Sequencing Platform"/>
            <person name="Birren B."/>
            <person name="Lander E."/>
            <person name="Galagan J."/>
            <person name="Cuomo C."/>
            <person name="Devon K."/>
            <person name="Jaffe D."/>
            <person name="Butler J."/>
            <person name="Alvarez P."/>
            <person name="Gnerre S."/>
            <person name="Grabherr M."/>
            <person name="Kleber M."/>
            <person name="Mauceli E."/>
            <person name="Brockman W."/>
            <person name="Young S."/>
            <person name="LaButti K."/>
            <person name="Sykes S."/>
            <person name="DeCaprio D."/>
            <person name="Crawford M."/>
            <person name="Koehrsen M."/>
            <person name="Engels R."/>
            <person name="Montgomery P."/>
            <person name="Pearson M."/>
            <person name="Howarth C."/>
            <person name="Larson L."/>
            <person name="White J."/>
            <person name="O'Leary S."/>
            <person name="Kodira C."/>
            <person name="Zeng Q."/>
            <person name="Yandava C."/>
            <person name="Alvarado L."/>
            <person name="Longcore J."/>
            <person name="James T."/>
        </authorList>
    </citation>
    <scope>NUCLEOTIDE SEQUENCE [LARGE SCALE GENOMIC DNA]</scope>
    <source>
        <strain evidence="3 4">JEL423</strain>
    </source>
</reference>
<dbReference type="SUPFAM" id="SSF48371">
    <property type="entry name" value="ARM repeat"/>
    <property type="match status" value="1"/>
</dbReference>
<evidence type="ECO:0000256" key="1">
    <source>
        <dbReference type="SAM" id="MobiDB-lite"/>
    </source>
</evidence>
<dbReference type="EMBL" id="DS022311">
    <property type="protein sequence ID" value="OAJ43996.1"/>
    <property type="molecule type" value="Genomic_DNA"/>
</dbReference>
<dbReference type="AlphaFoldDB" id="A0A177WVN5"/>
<feature type="region of interest" description="Disordered" evidence="1">
    <location>
        <begin position="1"/>
        <end position="32"/>
    </location>
</feature>
<evidence type="ECO:0000259" key="2">
    <source>
        <dbReference type="PROSITE" id="PS51363"/>
    </source>
</evidence>
<dbReference type="InterPro" id="IPR003307">
    <property type="entry name" value="W2_domain"/>
</dbReference>